<sequence length="152" mass="16598">MSASIKAVFNKDGVWTVDGRPRETVKLLVTEQPPSIPGKTYISTLLTLPAGGAMPPHVHGNAAIMGLMLRGALLIQFNDEEPKVYRPGEAWYEGPGMHHVRSENVGEKGKDEEEVAVYAVIVVDNEVLEKEGFDGLMLLDADQDEKKGGKKE</sequence>
<dbReference type="InterPro" id="IPR013096">
    <property type="entry name" value="Cupin_2"/>
</dbReference>
<dbReference type="PANTHER" id="PTHR38599:SF1">
    <property type="entry name" value="CUPIN DOMAIN PROTEIN (AFU_ORTHOLOGUE AFUA_3G13620)"/>
    <property type="match status" value="1"/>
</dbReference>
<evidence type="ECO:0000313" key="2">
    <source>
        <dbReference type="EMBL" id="KAF7502129.1"/>
    </source>
</evidence>
<dbReference type="InterPro" id="IPR014710">
    <property type="entry name" value="RmlC-like_jellyroll"/>
</dbReference>
<organism evidence="2 3">
    <name type="scientific">Endocarpon pusillum</name>
    <dbReference type="NCBI Taxonomy" id="364733"/>
    <lineage>
        <taxon>Eukaryota</taxon>
        <taxon>Fungi</taxon>
        <taxon>Dikarya</taxon>
        <taxon>Ascomycota</taxon>
        <taxon>Pezizomycotina</taxon>
        <taxon>Eurotiomycetes</taxon>
        <taxon>Chaetothyriomycetidae</taxon>
        <taxon>Verrucariales</taxon>
        <taxon>Verrucariaceae</taxon>
        <taxon>Endocarpon</taxon>
    </lineage>
</organism>
<name>A0A8H7A722_9EURO</name>
<gene>
    <name evidence="2" type="ORF">GJ744_006992</name>
</gene>
<dbReference type="PANTHER" id="PTHR38599">
    <property type="entry name" value="CUPIN DOMAIN PROTEIN (AFU_ORTHOLOGUE AFUA_3G13620)"/>
    <property type="match status" value="1"/>
</dbReference>
<accession>A0A8H7A722</accession>
<dbReference type="EMBL" id="JAACFV010000325">
    <property type="protein sequence ID" value="KAF7502129.1"/>
    <property type="molecule type" value="Genomic_DNA"/>
</dbReference>
<dbReference type="InterPro" id="IPR011051">
    <property type="entry name" value="RmlC_Cupin_sf"/>
</dbReference>
<protein>
    <recommendedName>
        <fullName evidence="1">Cupin type-2 domain-containing protein</fullName>
    </recommendedName>
</protein>
<dbReference type="AlphaFoldDB" id="A0A8H7A722"/>
<reference evidence="2" key="1">
    <citation type="submission" date="2020-02" db="EMBL/GenBank/DDBJ databases">
        <authorList>
            <person name="Palmer J.M."/>
        </authorList>
    </citation>
    <scope>NUCLEOTIDE SEQUENCE</scope>
    <source>
        <strain evidence="2">EPUS1.4</strain>
        <tissue evidence="2">Thallus</tissue>
    </source>
</reference>
<comment type="caution">
    <text evidence="2">The sequence shown here is derived from an EMBL/GenBank/DDBJ whole genome shotgun (WGS) entry which is preliminary data.</text>
</comment>
<keyword evidence="3" id="KW-1185">Reference proteome</keyword>
<proteinExistence type="predicted"/>
<dbReference type="OrthoDB" id="5793281at2759"/>
<evidence type="ECO:0000259" key="1">
    <source>
        <dbReference type="Pfam" id="PF07883"/>
    </source>
</evidence>
<dbReference type="Pfam" id="PF07883">
    <property type="entry name" value="Cupin_2"/>
    <property type="match status" value="1"/>
</dbReference>
<dbReference type="Proteomes" id="UP000606974">
    <property type="component" value="Unassembled WGS sequence"/>
</dbReference>
<dbReference type="Gene3D" id="2.60.120.10">
    <property type="entry name" value="Jelly Rolls"/>
    <property type="match status" value="1"/>
</dbReference>
<dbReference type="SUPFAM" id="SSF51182">
    <property type="entry name" value="RmlC-like cupins"/>
    <property type="match status" value="1"/>
</dbReference>
<feature type="domain" description="Cupin type-2" evidence="1">
    <location>
        <begin position="45"/>
        <end position="106"/>
    </location>
</feature>
<evidence type="ECO:0000313" key="3">
    <source>
        <dbReference type="Proteomes" id="UP000606974"/>
    </source>
</evidence>